<dbReference type="AlphaFoldDB" id="T0YPG3"/>
<gene>
    <name evidence="2" type="ORF">B1B_16166</name>
</gene>
<accession>T0YPG3</accession>
<dbReference type="GO" id="GO:0016301">
    <property type="term" value="F:kinase activity"/>
    <property type="evidence" value="ECO:0007669"/>
    <property type="project" value="UniProtKB-KW"/>
</dbReference>
<evidence type="ECO:0000259" key="1">
    <source>
        <dbReference type="Pfam" id="PF01326"/>
    </source>
</evidence>
<keyword evidence="2" id="KW-0808">Transferase</keyword>
<feature type="non-terminal residue" evidence="2">
    <location>
        <position position="186"/>
    </location>
</feature>
<organism evidence="2">
    <name type="scientific">mine drainage metagenome</name>
    <dbReference type="NCBI Taxonomy" id="410659"/>
    <lineage>
        <taxon>unclassified sequences</taxon>
        <taxon>metagenomes</taxon>
        <taxon>ecological metagenomes</taxon>
    </lineage>
</organism>
<keyword evidence="2" id="KW-0418">Kinase</keyword>
<name>T0YPG3_9ZZZZ</name>
<dbReference type="Gene3D" id="3.30.1490.20">
    <property type="entry name" value="ATP-grasp fold, A domain"/>
    <property type="match status" value="1"/>
</dbReference>
<dbReference type="InterPro" id="IPR002192">
    <property type="entry name" value="PPDK_AMP/ATP-bd"/>
</dbReference>
<evidence type="ECO:0000313" key="2">
    <source>
        <dbReference type="EMBL" id="EQD37446.1"/>
    </source>
</evidence>
<reference evidence="2" key="2">
    <citation type="journal article" date="2014" name="ISME J.">
        <title>Microbial stratification in low pH oxic and suboxic macroscopic growths along an acid mine drainage.</title>
        <authorList>
            <person name="Mendez-Garcia C."/>
            <person name="Mesa V."/>
            <person name="Sprenger R.R."/>
            <person name="Richter M."/>
            <person name="Diez M.S."/>
            <person name="Solano J."/>
            <person name="Bargiela R."/>
            <person name="Golyshina O.V."/>
            <person name="Manteca A."/>
            <person name="Ramos J.L."/>
            <person name="Gallego J.R."/>
            <person name="Llorente I."/>
            <person name="Martins Dos Santos V.A."/>
            <person name="Jensen O.N."/>
            <person name="Pelaez A.I."/>
            <person name="Sanchez J."/>
            <person name="Ferrer M."/>
        </authorList>
    </citation>
    <scope>NUCLEOTIDE SEQUENCE</scope>
</reference>
<dbReference type="GO" id="GO:0050242">
    <property type="term" value="F:pyruvate, phosphate dikinase activity"/>
    <property type="evidence" value="ECO:0007669"/>
    <property type="project" value="InterPro"/>
</dbReference>
<comment type="caution">
    <text evidence="2">The sequence shown here is derived from an EMBL/GenBank/DDBJ whole genome shotgun (WGS) entry which is preliminary data.</text>
</comment>
<dbReference type="Gene3D" id="1.20.80.30">
    <property type="match status" value="1"/>
</dbReference>
<dbReference type="PANTHER" id="PTHR22931:SF9">
    <property type="entry name" value="PYRUVATE, PHOSPHATE DIKINASE 1, CHLOROPLASTIC"/>
    <property type="match status" value="1"/>
</dbReference>
<keyword evidence="2" id="KW-0670">Pyruvate</keyword>
<dbReference type="GO" id="GO:0005524">
    <property type="term" value="F:ATP binding"/>
    <property type="evidence" value="ECO:0007669"/>
    <property type="project" value="InterPro"/>
</dbReference>
<dbReference type="PANTHER" id="PTHR22931">
    <property type="entry name" value="PHOSPHOENOLPYRUVATE DIKINASE-RELATED"/>
    <property type="match status" value="1"/>
</dbReference>
<sequence>MAKTATKARSTTGRKPVQKFVYGFEEGGAEMRALLGGKGAGVAEMTKAGMPVPPGFTITTQACLTYLGSGGFPGGMLEEVRHHLRSLEERAGKRLGDEHNPLLVSVRSGAAFSMPGMMDTVLNLGLNRQTLEGLAERTGDRRFALDAYRRFIQMYGRIVLGIEPELFDTELEQAKQSAQVSSDAEL</sequence>
<dbReference type="SUPFAM" id="SSF56059">
    <property type="entry name" value="Glutathione synthetase ATP-binding domain-like"/>
    <property type="match status" value="1"/>
</dbReference>
<dbReference type="EMBL" id="AUZY01010748">
    <property type="protein sequence ID" value="EQD37446.1"/>
    <property type="molecule type" value="Genomic_DNA"/>
</dbReference>
<protein>
    <submittedName>
        <fullName evidence="2">Pyruvate phosphate dikinase, PEP/pyruvate-binding domain protein</fullName>
        <ecNumber evidence="2">2.7.9.-</ecNumber>
    </submittedName>
</protein>
<reference evidence="2" key="1">
    <citation type="submission" date="2013-08" db="EMBL/GenBank/DDBJ databases">
        <authorList>
            <person name="Mendez C."/>
            <person name="Richter M."/>
            <person name="Ferrer M."/>
            <person name="Sanchez J."/>
        </authorList>
    </citation>
    <scope>NUCLEOTIDE SEQUENCE</scope>
</reference>
<proteinExistence type="predicted"/>
<dbReference type="InterPro" id="IPR013815">
    <property type="entry name" value="ATP_grasp_subdomain_1"/>
</dbReference>
<feature type="domain" description="Pyruvate phosphate dikinase AMP/ATP-binding" evidence="1">
    <location>
        <begin position="34"/>
        <end position="86"/>
    </location>
</feature>
<dbReference type="InterPro" id="IPR010121">
    <property type="entry name" value="Pyruvate_phosphate_dikinase"/>
</dbReference>
<dbReference type="EC" id="2.7.9.-" evidence="2"/>
<dbReference type="Pfam" id="PF01326">
    <property type="entry name" value="PPDK_N"/>
    <property type="match status" value="1"/>
</dbReference>